<comment type="caution">
    <text evidence="2">The sequence shown here is derived from an EMBL/GenBank/DDBJ whole genome shotgun (WGS) entry which is preliminary data.</text>
</comment>
<accession>A0ABW5GZ88</accession>
<evidence type="ECO:0000256" key="1">
    <source>
        <dbReference type="SAM" id="MobiDB-lite"/>
    </source>
</evidence>
<protein>
    <submittedName>
        <fullName evidence="2">Uncharacterized protein</fullName>
    </submittedName>
</protein>
<organism evidence="2 3">
    <name type="scientific">Amycolatopsis silviterrae</name>
    <dbReference type="NCBI Taxonomy" id="1656914"/>
    <lineage>
        <taxon>Bacteria</taxon>
        <taxon>Bacillati</taxon>
        <taxon>Actinomycetota</taxon>
        <taxon>Actinomycetes</taxon>
        <taxon>Pseudonocardiales</taxon>
        <taxon>Pseudonocardiaceae</taxon>
        <taxon>Amycolatopsis</taxon>
    </lineage>
</organism>
<evidence type="ECO:0000313" key="2">
    <source>
        <dbReference type="EMBL" id="MFD2466286.1"/>
    </source>
</evidence>
<sequence>MRSRRPVINGELQDGEDFLQIASLDAINTQHDRDRETVNKILYKVENAPSIKFLRREREVMPVEFSLSYVDNAAAQAEGAGFSHEFPVHIKRQALTAHRTTTGETVVQVQQVKEEMATQRYMPVADVRADFVERILDLGLVASTTHELTAAERIAEQFLLAADVVGDENEADWSERRASQAVRCHIELDPFELQQPPTQPSMGVPYGRSADSPAHAHRYGRQVGQLRQEPLVRRMEA</sequence>
<keyword evidence="3" id="KW-1185">Reference proteome</keyword>
<dbReference type="RefSeq" id="WP_378300057.1">
    <property type="nucleotide sequence ID" value="NZ_JBHUKS010000003.1"/>
</dbReference>
<proteinExistence type="predicted"/>
<evidence type="ECO:0000313" key="3">
    <source>
        <dbReference type="Proteomes" id="UP001597483"/>
    </source>
</evidence>
<dbReference type="EMBL" id="JBHUKS010000003">
    <property type="protein sequence ID" value="MFD2466286.1"/>
    <property type="molecule type" value="Genomic_DNA"/>
</dbReference>
<feature type="region of interest" description="Disordered" evidence="1">
    <location>
        <begin position="193"/>
        <end position="237"/>
    </location>
</feature>
<gene>
    <name evidence="2" type="ORF">ACFSVL_02710</name>
</gene>
<dbReference type="Proteomes" id="UP001597483">
    <property type="component" value="Unassembled WGS sequence"/>
</dbReference>
<reference evidence="3" key="1">
    <citation type="journal article" date="2019" name="Int. J. Syst. Evol. Microbiol.">
        <title>The Global Catalogue of Microorganisms (GCM) 10K type strain sequencing project: providing services to taxonomists for standard genome sequencing and annotation.</title>
        <authorList>
            <consortium name="The Broad Institute Genomics Platform"/>
            <consortium name="The Broad Institute Genome Sequencing Center for Infectious Disease"/>
            <person name="Wu L."/>
            <person name="Ma J."/>
        </authorList>
    </citation>
    <scope>NUCLEOTIDE SEQUENCE [LARGE SCALE GENOMIC DNA]</scope>
    <source>
        <strain evidence="3">CGMCC 4.7641</strain>
    </source>
</reference>
<name>A0ABW5GZ88_9PSEU</name>